<accession>A0A4Y7RQT8</accession>
<evidence type="ECO:0000313" key="1">
    <source>
        <dbReference type="EMBL" id="TEB11110.1"/>
    </source>
</evidence>
<sequence>MACSGWGIVPSPCRCWFHRGNPNHYPSTLGKAHWSSVSWASRCRVGFLNIEARYIKVSCNLLGEVLDPSFVNRPDEPVKGLSCMLVLGAFKRQWAGTEGRNE</sequence>
<reference evidence="1 2" key="1">
    <citation type="journal article" date="2019" name="Nat. Ecol. Evol.">
        <title>Megaphylogeny resolves global patterns of mushroom evolution.</title>
        <authorList>
            <person name="Varga T."/>
            <person name="Krizsan K."/>
            <person name="Foldi C."/>
            <person name="Dima B."/>
            <person name="Sanchez-Garcia M."/>
            <person name="Sanchez-Ramirez S."/>
            <person name="Szollosi G.J."/>
            <person name="Szarkandi J.G."/>
            <person name="Papp V."/>
            <person name="Albert L."/>
            <person name="Andreopoulos W."/>
            <person name="Angelini C."/>
            <person name="Antonin V."/>
            <person name="Barry K.W."/>
            <person name="Bougher N.L."/>
            <person name="Buchanan P."/>
            <person name="Buyck B."/>
            <person name="Bense V."/>
            <person name="Catcheside P."/>
            <person name="Chovatia M."/>
            <person name="Cooper J."/>
            <person name="Damon W."/>
            <person name="Desjardin D."/>
            <person name="Finy P."/>
            <person name="Geml J."/>
            <person name="Haridas S."/>
            <person name="Hughes K."/>
            <person name="Justo A."/>
            <person name="Karasinski D."/>
            <person name="Kautmanova I."/>
            <person name="Kiss B."/>
            <person name="Kocsube S."/>
            <person name="Kotiranta H."/>
            <person name="LaButti K.M."/>
            <person name="Lechner B.E."/>
            <person name="Liimatainen K."/>
            <person name="Lipzen A."/>
            <person name="Lukacs Z."/>
            <person name="Mihaltcheva S."/>
            <person name="Morgado L.N."/>
            <person name="Niskanen T."/>
            <person name="Noordeloos M.E."/>
            <person name="Ohm R.A."/>
            <person name="Ortiz-Santana B."/>
            <person name="Ovrebo C."/>
            <person name="Racz N."/>
            <person name="Riley R."/>
            <person name="Savchenko A."/>
            <person name="Shiryaev A."/>
            <person name="Soop K."/>
            <person name="Spirin V."/>
            <person name="Szebenyi C."/>
            <person name="Tomsovsky M."/>
            <person name="Tulloss R.E."/>
            <person name="Uehling J."/>
            <person name="Grigoriev I.V."/>
            <person name="Vagvolgyi C."/>
            <person name="Papp T."/>
            <person name="Martin F.M."/>
            <person name="Miettinen O."/>
            <person name="Hibbett D.S."/>
            <person name="Nagy L.G."/>
        </authorList>
    </citation>
    <scope>NUCLEOTIDE SEQUENCE [LARGE SCALE GENOMIC DNA]</scope>
    <source>
        <strain evidence="1 2">FP101781</strain>
    </source>
</reference>
<dbReference type="AlphaFoldDB" id="A0A4Y7RQT8"/>
<dbReference type="EMBL" id="QPFP01000454">
    <property type="protein sequence ID" value="TEB11110.1"/>
    <property type="molecule type" value="Genomic_DNA"/>
</dbReference>
<keyword evidence="2" id="KW-1185">Reference proteome</keyword>
<comment type="caution">
    <text evidence="1">The sequence shown here is derived from an EMBL/GenBank/DDBJ whole genome shotgun (WGS) entry which is preliminary data.</text>
</comment>
<proteinExistence type="predicted"/>
<protein>
    <submittedName>
        <fullName evidence="1">Uncharacterized protein</fullName>
    </submittedName>
</protein>
<organism evidence="1 2">
    <name type="scientific">Coprinellus micaceus</name>
    <name type="common">Glistening ink-cap mushroom</name>
    <name type="synonym">Coprinus micaceus</name>
    <dbReference type="NCBI Taxonomy" id="71717"/>
    <lineage>
        <taxon>Eukaryota</taxon>
        <taxon>Fungi</taxon>
        <taxon>Dikarya</taxon>
        <taxon>Basidiomycota</taxon>
        <taxon>Agaricomycotina</taxon>
        <taxon>Agaricomycetes</taxon>
        <taxon>Agaricomycetidae</taxon>
        <taxon>Agaricales</taxon>
        <taxon>Agaricineae</taxon>
        <taxon>Psathyrellaceae</taxon>
        <taxon>Coprinellus</taxon>
    </lineage>
</organism>
<gene>
    <name evidence="1" type="ORF">FA13DRAFT_1722123</name>
</gene>
<name>A0A4Y7RQT8_COPMI</name>
<dbReference type="Proteomes" id="UP000298030">
    <property type="component" value="Unassembled WGS sequence"/>
</dbReference>
<evidence type="ECO:0000313" key="2">
    <source>
        <dbReference type="Proteomes" id="UP000298030"/>
    </source>
</evidence>